<dbReference type="InterPro" id="IPR027417">
    <property type="entry name" value="P-loop_NTPase"/>
</dbReference>
<evidence type="ECO:0000256" key="2">
    <source>
        <dbReference type="ARBA" id="ARBA00005417"/>
    </source>
</evidence>
<dbReference type="PANTHER" id="PTHR43297">
    <property type="entry name" value="OLIGOPEPTIDE TRANSPORT ATP-BINDING PROTEIN APPD"/>
    <property type="match status" value="1"/>
</dbReference>
<sequence length="331" mass="36348">MDDSALLRVRDLRVEFHSRRGVNYAVNGVSFDVRAGETLGIVGESGSGKSVSCSSLMGLLPCPPAVIAPESRAMFHGLDLLHAGEAEHARLRGRAISMIFQDPMTSLNPCMTIGDQVAEPLVIHRGLSWREARRLAVEELGRTGIPDPERRARAFPHEFSGGMRQRVMIAMALIAQPELLIADEPTTALDVTVQKQVLDLLRRRQRELGTAMILITHDLGVVRAYADRIQVMYAGSVVESAPAAELLEHPLHAYTRSLMASMPSHRRKGEPLHTIPGLPPTLREPVRGCAFRPRNTIGRPELCLRDRVPELVEVSPGHWVRNCPGCLATAG</sequence>
<dbReference type="InterPro" id="IPR013563">
    <property type="entry name" value="Oligopep_ABC_C"/>
</dbReference>
<evidence type="ECO:0000313" key="12">
    <source>
        <dbReference type="Proteomes" id="UP000823964"/>
    </source>
</evidence>
<evidence type="ECO:0000256" key="5">
    <source>
        <dbReference type="ARBA" id="ARBA00022519"/>
    </source>
</evidence>
<keyword evidence="4" id="KW-1003">Cell membrane</keyword>
<reference evidence="11" key="2">
    <citation type="submission" date="2021-04" db="EMBL/GenBank/DDBJ databases">
        <authorList>
            <person name="Gilroy R."/>
        </authorList>
    </citation>
    <scope>NUCLEOTIDE SEQUENCE</scope>
    <source>
        <strain evidence="11">14975</strain>
    </source>
</reference>
<gene>
    <name evidence="11" type="ORF">H9862_04825</name>
</gene>
<dbReference type="PROSITE" id="PS50893">
    <property type="entry name" value="ABC_TRANSPORTER_2"/>
    <property type="match status" value="1"/>
</dbReference>
<evidence type="ECO:0000256" key="4">
    <source>
        <dbReference type="ARBA" id="ARBA00022475"/>
    </source>
</evidence>
<dbReference type="AlphaFoldDB" id="A0A9D2AI02"/>
<evidence type="ECO:0000256" key="9">
    <source>
        <dbReference type="ARBA" id="ARBA00023136"/>
    </source>
</evidence>
<comment type="subcellular location">
    <subcellularLocation>
        <location evidence="1">Cell inner membrane</location>
        <topology evidence="1">Peripheral membrane protein</topology>
    </subcellularLocation>
</comment>
<dbReference type="InterPro" id="IPR050388">
    <property type="entry name" value="ABC_Ni/Peptide_Import"/>
</dbReference>
<protein>
    <submittedName>
        <fullName evidence="11">ABC transporter ATP-binding protein</fullName>
    </submittedName>
</protein>
<evidence type="ECO:0000313" key="11">
    <source>
        <dbReference type="EMBL" id="HIX19913.1"/>
    </source>
</evidence>
<keyword evidence="8" id="KW-1278">Translocase</keyword>
<evidence type="ECO:0000256" key="8">
    <source>
        <dbReference type="ARBA" id="ARBA00022967"/>
    </source>
</evidence>
<dbReference type="NCBIfam" id="TIGR01727">
    <property type="entry name" value="oligo_HPY"/>
    <property type="match status" value="1"/>
</dbReference>
<dbReference type="EMBL" id="DXFQ01000083">
    <property type="protein sequence ID" value="HIX19913.1"/>
    <property type="molecule type" value="Genomic_DNA"/>
</dbReference>
<dbReference type="FunFam" id="3.40.50.300:FF:000016">
    <property type="entry name" value="Oligopeptide ABC transporter ATP-binding component"/>
    <property type="match status" value="1"/>
</dbReference>
<keyword evidence="3" id="KW-0813">Transport</keyword>
<dbReference type="SMART" id="SM00382">
    <property type="entry name" value="AAA"/>
    <property type="match status" value="1"/>
</dbReference>
<feature type="domain" description="ABC transporter" evidence="10">
    <location>
        <begin position="7"/>
        <end position="259"/>
    </location>
</feature>
<dbReference type="SUPFAM" id="SSF52540">
    <property type="entry name" value="P-loop containing nucleoside triphosphate hydrolases"/>
    <property type="match status" value="1"/>
</dbReference>
<dbReference type="Pfam" id="PF00005">
    <property type="entry name" value="ABC_tran"/>
    <property type="match status" value="1"/>
</dbReference>
<comment type="similarity">
    <text evidence="2">Belongs to the ABC transporter superfamily.</text>
</comment>
<evidence type="ECO:0000256" key="3">
    <source>
        <dbReference type="ARBA" id="ARBA00022448"/>
    </source>
</evidence>
<dbReference type="CDD" id="cd03257">
    <property type="entry name" value="ABC_NikE_OppD_transporters"/>
    <property type="match status" value="1"/>
</dbReference>
<organism evidence="11 12">
    <name type="scientific">Candidatus Akkermansia intestinigallinarum</name>
    <dbReference type="NCBI Taxonomy" id="2838431"/>
    <lineage>
        <taxon>Bacteria</taxon>
        <taxon>Pseudomonadati</taxon>
        <taxon>Verrucomicrobiota</taxon>
        <taxon>Verrucomicrobiia</taxon>
        <taxon>Verrucomicrobiales</taxon>
        <taxon>Akkermansiaceae</taxon>
        <taxon>Akkermansia</taxon>
    </lineage>
</organism>
<name>A0A9D2AI02_9BACT</name>
<evidence type="ECO:0000256" key="1">
    <source>
        <dbReference type="ARBA" id="ARBA00004417"/>
    </source>
</evidence>
<comment type="caution">
    <text evidence="11">The sequence shown here is derived from an EMBL/GenBank/DDBJ whole genome shotgun (WGS) entry which is preliminary data.</text>
</comment>
<dbReference type="PROSITE" id="PS00211">
    <property type="entry name" value="ABC_TRANSPORTER_1"/>
    <property type="match status" value="1"/>
</dbReference>
<dbReference type="InterPro" id="IPR017871">
    <property type="entry name" value="ABC_transporter-like_CS"/>
</dbReference>
<dbReference type="Gene3D" id="3.40.50.300">
    <property type="entry name" value="P-loop containing nucleotide triphosphate hydrolases"/>
    <property type="match status" value="1"/>
</dbReference>
<dbReference type="InterPro" id="IPR003439">
    <property type="entry name" value="ABC_transporter-like_ATP-bd"/>
</dbReference>
<proteinExistence type="inferred from homology"/>
<evidence type="ECO:0000256" key="7">
    <source>
        <dbReference type="ARBA" id="ARBA00022840"/>
    </source>
</evidence>
<keyword evidence="9" id="KW-0472">Membrane</keyword>
<reference evidence="11" key="1">
    <citation type="journal article" date="2021" name="PeerJ">
        <title>Extensive microbial diversity within the chicken gut microbiome revealed by metagenomics and culture.</title>
        <authorList>
            <person name="Gilroy R."/>
            <person name="Ravi A."/>
            <person name="Getino M."/>
            <person name="Pursley I."/>
            <person name="Horton D.L."/>
            <person name="Alikhan N.F."/>
            <person name="Baker D."/>
            <person name="Gharbi K."/>
            <person name="Hall N."/>
            <person name="Watson M."/>
            <person name="Adriaenssens E.M."/>
            <person name="Foster-Nyarko E."/>
            <person name="Jarju S."/>
            <person name="Secka A."/>
            <person name="Antonio M."/>
            <person name="Oren A."/>
            <person name="Chaudhuri R.R."/>
            <person name="La Ragione R."/>
            <person name="Hildebrand F."/>
            <person name="Pallen M.J."/>
        </authorList>
    </citation>
    <scope>NUCLEOTIDE SEQUENCE</scope>
    <source>
        <strain evidence="11">14975</strain>
    </source>
</reference>
<dbReference type="GO" id="GO:0005524">
    <property type="term" value="F:ATP binding"/>
    <property type="evidence" value="ECO:0007669"/>
    <property type="project" value="UniProtKB-KW"/>
</dbReference>
<accession>A0A9D2AI02</accession>
<dbReference type="PANTHER" id="PTHR43297:SF14">
    <property type="entry name" value="ATPASE AAA-TYPE CORE DOMAIN-CONTAINING PROTEIN"/>
    <property type="match status" value="1"/>
</dbReference>
<dbReference type="Pfam" id="PF08352">
    <property type="entry name" value="oligo_HPY"/>
    <property type="match status" value="1"/>
</dbReference>
<keyword evidence="7 11" id="KW-0067">ATP-binding</keyword>
<dbReference type="GO" id="GO:0015833">
    <property type="term" value="P:peptide transport"/>
    <property type="evidence" value="ECO:0007669"/>
    <property type="project" value="InterPro"/>
</dbReference>
<dbReference type="GO" id="GO:0005886">
    <property type="term" value="C:plasma membrane"/>
    <property type="evidence" value="ECO:0007669"/>
    <property type="project" value="UniProtKB-SubCell"/>
</dbReference>
<keyword evidence="5" id="KW-0997">Cell inner membrane</keyword>
<evidence type="ECO:0000256" key="6">
    <source>
        <dbReference type="ARBA" id="ARBA00022741"/>
    </source>
</evidence>
<dbReference type="GO" id="GO:0016887">
    <property type="term" value="F:ATP hydrolysis activity"/>
    <property type="evidence" value="ECO:0007669"/>
    <property type="project" value="InterPro"/>
</dbReference>
<evidence type="ECO:0000259" key="10">
    <source>
        <dbReference type="PROSITE" id="PS50893"/>
    </source>
</evidence>
<dbReference type="Proteomes" id="UP000823964">
    <property type="component" value="Unassembled WGS sequence"/>
</dbReference>
<dbReference type="InterPro" id="IPR003593">
    <property type="entry name" value="AAA+_ATPase"/>
</dbReference>
<keyword evidence="6" id="KW-0547">Nucleotide-binding</keyword>